<dbReference type="FunFam" id="3.30.420.40:FF:000058">
    <property type="entry name" value="Putative actin-related protein 5"/>
    <property type="match status" value="1"/>
</dbReference>
<dbReference type="SUPFAM" id="SSF53067">
    <property type="entry name" value="Actin-like ATPase domain"/>
    <property type="match status" value="1"/>
</dbReference>
<dbReference type="InterPro" id="IPR004000">
    <property type="entry name" value="Actin"/>
</dbReference>
<dbReference type="GO" id="GO:0016787">
    <property type="term" value="F:hydrolase activity"/>
    <property type="evidence" value="ECO:0007669"/>
    <property type="project" value="UniProtKB-KW"/>
</dbReference>
<sequence>MGGNSNSTGGGSNAAAAKAQYQLPDGQVVNISNERHRASEVLFQPSLIGSEERDRLLYEVRQRAPERTRIRISAPPERRDSAWVGGSILASLATFKNMWVGRNEYEEYGSSILHRGSL</sequence>
<comment type="caution">
    <text evidence="6">The sequence shown here is derived from an EMBL/GenBank/DDBJ whole genome shotgun (WGS) entry which is preliminary data.</text>
</comment>
<comment type="catalytic activity">
    <reaction evidence="5">
        <text>ATP + H2O = ADP + phosphate + H(+)</text>
        <dbReference type="Rhea" id="RHEA:13065"/>
        <dbReference type="ChEBI" id="CHEBI:15377"/>
        <dbReference type="ChEBI" id="CHEBI:15378"/>
        <dbReference type="ChEBI" id="CHEBI:30616"/>
        <dbReference type="ChEBI" id="CHEBI:43474"/>
        <dbReference type="ChEBI" id="CHEBI:456216"/>
    </reaction>
</comment>
<keyword evidence="4" id="KW-0067">ATP-binding</keyword>
<keyword evidence="2" id="KW-0547">Nucleotide-binding</keyword>
<dbReference type="Proteomes" id="UP001224775">
    <property type="component" value="Unassembled WGS sequence"/>
</dbReference>
<evidence type="ECO:0000256" key="1">
    <source>
        <dbReference type="ARBA" id="ARBA00006752"/>
    </source>
</evidence>
<name>A0AAD8YA28_9STRA</name>
<dbReference type="Gene3D" id="3.90.640.10">
    <property type="entry name" value="Actin, Chain A, domain 4"/>
    <property type="match status" value="1"/>
</dbReference>
<evidence type="ECO:0000256" key="2">
    <source>
        <dbReference type="ARBA" id="ARBA00022741"/>
    </source>
</evidence>
<keyword evidence="7" id="KW-1185">Reference proteome</keyword>
<comment type="similarity">
    <text evidence="1">Belongs to the actin family.</text>
</comment>
<evidence type="ECO:0000313" key="7">
    <source>
        <dbReference type="Proteomes" id="UP001224775"/>
    </source>
</evidence>
<dbReference type="InterPro" id="IPR043129">
    <property type="entry name" value="ATPase_NBD"/>
</dbReference>
<dbReference type="GO" id="GO:0005524">
    <property type="term" value="F:ATP binding"/>
    <property type="evidence" value="ECO:0007669"/>
    <property type="project" value="UniProtKB-KW"/>
</dbReference>
<evidence type="ECO:0000313" key="6">
    <source>
        <dbReference type="EMBL" id="KAK1742403.1"/>
    </source>
</evidence>
<dbReference type="PANTHER" id="PTHR11937">
    <property type="entry name" value="ACTIN"/>
    <property type="match status" value="1"/>
</dbReference>
<dbReference type="EMBL" id="JATAAI010000011">
    <property type="protein sequence ID" value="KAK1742403.1"/>
    <property type="molecule type" value="Genomic_DNA"/>
</dbReference>
<dbReference type="AlphaFoldDB" id="A0AAD8YA28"/>
<dbReference type="Gene3D" id="3.30.420.40">
    <property type="match status" value="1"/>
</dbReference>
<evidence type="ECO:0000256" key="3">
    <source>
        <dbReference type="ARBA" id="ARBA00022801"/>
    </source>
</evidence>
<keyword evidence="3" id="KW-0378">Hydrolase</keyword>
<dbReference type="Pfam" id="PF00022">
    <property type="entry name" value="Actin"/>
    <property type="match status" value="2"/>
</dbReference>
<evidence type="ECO:0000256" key="4">
    <source>
        <dbReference type="ARBA" id="ARBA00022840"/>
    </source>
</evidence>
<accession>A0AAD8YA28</accession>
<reference evidence="6" key="1">
    <citation type="submission" date="2023-06" db="EMBL/GenBank/DDBJ databases">
        <title>Survivors Of The Sea: Transcriptome response of Skeletonema marinoi to long-term dormancy.</title>
        <authorList>
            <person name="Pinder M.I.M."/>
            <person name="Kourtchenko O."/>
            <person name="Robertson E.K."/>
            <person name="Larsson T."/>
            <person name="Maumus F."/>
            <person name="Osuna-Cruz C.M."/>
            <person name="Vancaester E."/>
            <person name="Stenow R."/>
            <person name="Vandepoele K."/>
            <person name="Ploug H."/>
            <person name="Bruchert V."/>
            <person name="Godhe A."/>
            <person name="Topel M."/>
        </authorList>
    </citation>
    <scope>NUCLEOTIDE SEQUENCE</scope>
    <source>
        <strain evidence="6">R05AC</strain>
    </source>
</reference>
<organism evidence="6 7">
    <name type="scientific">Skeletonema marinoi</name>
    <dbReference type="NCBI Taxonomy" id="267567"/>
    <lineage>
        <taxon>Eukaryota</taxon>
        <taxon>Sar</taxon>
        <taxon>Stramenopiles</taxon>
        <taxon>Ochrophyta</taxon>
        <taxon>Bacillariophyta</taxon>
        <taxon>Coscinodiscophyceae</taxon>
        <taxon>Thalassiosirophycidae</taxon>
        <taxon>Thalassiosirales</taxon>
        <taxon>Skeletonemataceae</taxon>
        <taxon>Skeletonema</taxon>
        <taxon>Skeletonema marinoi-dohrnii complex</taxon>
    </lineage>
</organism>
<evidence type="ECO:0000256" key="5">
    <source>
        <dbReference type="ARBA" id="ARBA00049360"/>
    </source>
</evidence>
<protein>
    <submittedName>
        <fullName evidence="6">Actin family protein</fullName>
    </submittedName>
</protein>
<gene>
    <name evidence="6" type="ORF">QTG54_006968</name>
</gene>
<proteinExistence type="inferred from homology"/>